<gene>
    <name evidence="1" type="ORF">HPB47_021777</name>
</gene>
<reference evidence="1 2" key="1">
    <citation type="journal article" date="2020" name="Cell">
        <title>Large-Scale Comparative Analyses of Tick Genomes Elucidate Their Genetic Diversity and Vector Capacities.</title>
        <authorList>
            <consortium name="Tick Genome and Microbiome Consortium (TIGMIC)"/>
            <person name="Jia N."/>
            <person name="Wang J."/>
            <person name="Shi W."/>
            <person name="Du L."/>
            <person name="Sun Y."/>
            <person name="Zhan W."/>
            <person name="Jiang J.F."/>
            <person name="Wang Q."/>
            <person name="Zhang B."/>
            <person name="Ji P."/>
            <person name="Bell-Sakyi L."/>
            <person name="Cui X.M."/>
            <person name="Yuan T.T."/>
            <person name="Jiang B.G."/>
            <person name="Yang W.F."/>
            <person name="Lam T.T."/>
            <person name="Chang Q.C."/>
            <person name="Ding S.J."/>
            <person name="Wang X.J."/>
            <person name="Zhu J.G."/>
            <person name="Ruan X.D."/>
            <person name="Zhao L."/>
            <person name="Wei J.T."/>
            <person name="Ye R.Z."/>
            <person name="Que T.C."/>
            <person name="Du C.H."/>
            <person name="Zhou Y.H."/>
            <person name="Cheng J.X."/>
            <person name="Dai P.F."/>
            <person name="Guo W.B."/>
            <person name="Han X.H."/>
            <person name="Huang E.J."/>
            <person name="Li L.F."/>
            <person name="Wei W."/>
            <person name="Gao Y.C."/>
            <person name="Liu J.Z."/>
            <person name="Shao H.Z."/>
            <person name="Wang X."/>
            <person name="Wang C.C."/>
            <person name="Yang T.C."/>
            <person name="Huo Q.B."/>
            <person name="Li W."/>
            <person name="Chen H.Y."/>
            <person name="Chen S.E."/>
            <person name="Zhou L.G."/>
            <person name="Ni X.B."/>
            <person name="Tian J.H."/>
            <person name="Sheng Y."/>
            <person name="Liu T."/>
            <person name="Pan Y.S."/>
            <person name="Xia L.Y."/>
            <person name="Li J."/>
            <person name="Zhao F."/>
            <person name="Cao W.C."/>
        </authorList>
    </citation>
    <scope>NUCLEOTIDE SEQUENCE [LARGE SCALE GENOMIC DNA]</scope>
    <source>
        <strain evidence="1">Iper-2018</strain>
    </source>
</reference>
<evidence type="ECO:0000313" key="2">
    <source>
        <dbReference type="Proteomes" id="UP000805193"/>
    </source>
</evidence>
<accession>A0AC60QBR5</accession>
<evidence type="ECO:0000313" key="1">
    <source>
        <dbReference type="EMBL" id="KAG0431458.1"/>
    </source>
</evidence>
<name>A0AC60QBR5_IXOPE</name>
<dbReference type="EMBL" id="JABSTQ010009221">
    <property type="protein sequence ID" value="KAG0431458.1"/>
    <property type="molecule type" value="Genomic_DNA"/>
</dbReference>
<keyword evidence="2" id="KW-1185">Reference proteome</keyword>
<sequence>MKARRLPEIRAQHSQTSTARSLPFLPSHQQDISDDVPMPEKDQALLKAVRRASLRALRATPYVLRLRSRLRLALVKVTGTLFRAGCLFPRGAPPQCFEAWCRHAGNKDKGVVVLSGLLGYLNETELDMHI</sequence>
<proteinExistence type="predicted"/>
<organism evidence="1 2">
    <name type="scientific">Ixodes persulcatus</name>
    <name type="common">Taiga tick</name>
    <dbReference type="NCBI Taxonomy" id="34615"/>
    <lineage>
        <taxon>Eukaryota</taxon>
        <taxon>Metazoa</taxon>
        <taxon>Ecdysozoa</taxon>
        <taxon>Arthropoda</taxon>
        <taxon>Chelicerata</taxon>
        <taxon>Arachnida</taxon>
        <taxon>Acari</taxon>
        <taxon>Parasitiformes</taxon>
        <taxon>Ixodida</taxon>
        <taxon>Ixodoidea</taxon>
        <taxon>Ixodidae</taxon>
        <taxon>Ixodinae</taxon>
        <taxon>Ixodes</taxon>
    </lineage>
</organism>
<comment type="caution">
    <text evidence="1">The sequence shown here is derived from an EMBL/GenBank/DDBJ whole genome shotgun (WGS) entry which is preliminary data.</text>
</comment>
<dbReference type="Proteomes" id="UP000805193">
    <property type="component" value="Unassembled WGS sequence"/>
</dbReference>
<protein>
    <submittedName>
        <fullName evidence="1">Uncharacterized protein</fullName>
    </submittedName>
</protein>